<feature type="region of interest" description="Disordered" evidence="4">
    <location>
        <begin position="1"/>
        <end position="98"/>
    </location>
</feature>
<dbReference type="PRINTS" id="PR01007">
    <property type="entry name" value="FLGHOOKFLIK"/>
</dbReference>
<evidence type="ECO:0000256" key="4">
    <source>
        <dbReference type="SAM" id="MobiDB-lite"/>
    </source>
</evidence>
<keyword evidence="3" id="KW-1005">Bacterial flagellum biogenesis</keyword>
<dbReference type="InterPro" id="IPR021136">
    <property type="entry name" value="Flagellar_hook_control-like_C"/>
</dbReference>
<feature type="compositionally biased region" description="Low complexity" evidence="4">
    <location>
        <begin position="204"/>
        <end position="217"/>
    </location>
</feature>
<dbReference type="InterPro" id="IPR052563">
    <property type="entry name" value="FliK"/>
</dbReference>
<comment type="function">
    <text evidence="1">Controls the length of the flagellar hook.</text>
</comment>
<sequence length="412" mass="40489">MNATPLNLNPLQSAPTPSPSGKQADDAEVPFSQVLSGEMAQARKSDPAKPPANDAPDAQAAAAAAASSDSPADAPAAAAKPARATGDDSRDPRDGVVPEDAAALLALAMNPEAFKPAAVAATAATGDPQAAAPAAGATGVPGAVAVAASAPDGRASQVLVAGQAAAQATPMPRTQHAAQPAARTADARAAGKPEPLSAATTDTPAARPSGAGSEAAAATAFTERLAAALQAERARPDGVPADLAANPALRAAVHGALASHAAPADAASPRLAPPVGTQAWSQALGDKLVWMVGGQQQTASLTLNPPNLGPLQVVLSVSNDQATASFFSAQPEVRHALEAAFPRLREMMSDAGITLGQATVSADTPRQNDTPDRQAPAVAAPFPAAGAGADVAGPVVQMPARSAGRGLVDTFA</sequence>
<dbReference type="PANTHER" id="PTHR37533:SF2">
    <property type="entry name" value="FLAGELLAR HOOK-LENGTH CONTROL PROTEIN"/>
    <property type="match status" value="1"/>
</dbReference>
<dbReference type="RefSeq" id="WP_324780787.1">
    <property type="nucleotide sequence ID" value="NZ_CP141769.1"/>
</dbReference>
<keyword evidence="6" id="KW-0966">Cell projection</keyword>
<keyword evidence="6" id="KW-0282">Flagellum</keyword>
<feature type="compositionally biased region" description="Low complexity" evidence="4">
    <location>
        <begin position="166"/>
        <end position="184"/>
    </location>
</feature>
<feature type="region of interest" description="Disordered" evidence="4">
    <location>
        <begin position="166"/>
        <end position="217"/>
    </location>
</feature>
<dbReference type="CDD" id="cd17470">
    <property type="entry name" value="T3SS_Flik_C"/>
    <property type="match status" value="1"/>
</dbReference>
<feature type="compositionally biased region" description="Basic and acidic residues" evidence="4">
    <location>
        <begin position="85"/>
        <end position="96"/>
    </location>
</feature>
<evidence type="ECO:0000256" key="3">
    <source>
        <dbReference type="ARBA" id="ARBA00022795"/>
    </source>
</evidence>
<dbReference type="Pfam" id="PF02120">
    <property type="entry name" value="Flg_hook"/>
    <property type="match status" value="1"/>
</dbReference>
<proteinExistence type="inferred from homology"/>
<dbReference type="InterPro" id="IPR001635">
    <property type="entry name" value="Flag_hook_Flik"/>
</dbReference>
<keyword evidence="7" id="KW-1185">Reference proteome</keyword>
<keyword evidence="6" id="KW-0969">Cilium</keyword>
<dbReference type="Gene3D" id="3.30.750.140">
    <property type="match status" value="1"/>
</dbReference>
<evidence type="ECO:0000313" key="6">
    <source>
        <dbReference type="EMBL" id="WRS40257.1"/>
    </source>
</evidence>
<reference evidence="6 7" key="1">
    <citation type="submission" date="2023-12" db="EMBL/GenBank/DDBJ databases">
        <title>Thiobacillus sedimentum sp. nov., a chemolithoautotrophic sulfur-oxidizing bacterium isolated from freshwater sediment.</title>
        <authorList>
            <person name="Luo J."/>
            <person name="Dai C."/>
        </authorList>
    </citation>
    <scope>NUCLEOTIDE SEQUENCE [LARGE SCALE GENOMIC DNA]</scope>
    <source>
        <strain evidence="6 7">SCUT-2</strain>
    </source>
</reference>
<dbReference type="Proteomes" id="UP001334732">
    <property type="component" value="Chromosome"/>
</dbReference>
<gene>
    <name evidence="6" type="ORF">VA613_05150</name>
</gene>
<feature type="compositionally biased region" description="Low complexity" evidence="4">
    <location>
        <begin position="51"/>
        <end position="84"/>
    </location>
</feature>
<accession>A0ABZ1CPL0</accession>
<organism evidence="6 7">
    <name type="scientific">Thiobacillus sedimenti</name>
    <dbReference type="NCBI Taxonomy" id="3110231"/>
    <lineage>
        <taxon>Bacteria</taxon>
        <taxon>Pseudomonadati</taxon>
        <taxon>Pseudomonadota</taxon>
        <taxon>Betaproteobacteria</taxon>
        <taxon>Nitrosomonadales</taxon>
        <taxon>Thiobacillaceae</taxon>
        <taxon>Thiobacillus</taxon>
    </lineage>
</organism>
<feature type="compositionally biased region" description="Polar residues" evidence="4">
    <location>
        <begin position="1"/>
        <end position="21"/>
    </location>
</feature>
<name>A0ABZ1CPL0_9PROT</name>
<evidence type="ECO:0000313" key="7">
    <source>
        <dbReference type="Proteomes" id="UP001334732"/>
    </source>
</evidence>
<dbReference type="InterPro" id="IPR038610">
    <property type="entry name" value="FliK-like_C_sf"/>
</dbReference>
<evidence type="ECO:0000256" key="2">
    <source>
        <dbReference type="ARBA" id="ARBA00009149"/>
    </source>
</evidence>
<protein>
    <submittedName>
        <fullName evidence="6">Flagellar hook-length control protein FliK</fullName>
    </submittedName>
</protein>
<dbReference type="PANTHER" id="PTHR37533">
    <property type="entry name" value="FLAGELLAR HOOK-LENGTH CONTROL PROTEIN"/>
    <property type="match status" value="1"/>
</dbReference>
<comment type="similarity">
    <text evidence="2">Belongs to the FliK family.</text>
</comment>
<evidence type="ECO:0000259" key="5">
    <source>
        <dbReference type="Pfam" id="PF02120"/>
    </source>
</evidence>
<dbReference type="EMBL" id="CP141769">
    <property type="protein sequence ID" value="WRS40257.1"/>
    <property type="molecule type" value="Genomic_DNA"/>
</dbReference>
<feature type="domain" description="Flagellar hook-length control protein-like C-terminal" evidence="5">
    <location>
        <begin position="286"/>
        <end position="368"/>
    </location>
</feature>
<evidence type="ECO:0000256" key="1">
    <source>
        <dbReference type="ARBA" id="ARBA00003944"/>
    </source>
</evidence>